<sequence length="236" mass="27384">MHFGEKLRQLRKDKEWTQPQLAEAIGIEQSYLSKLENGKSAPSADIFQMILDAFQVDTASLLEDVDSSVVHRQLRQVPEVANYLNQQQLASSRKNRRWLISSALMTTFGIVLVSSSFMGLIFPELQYNYQSKGIVLAGESKEIFSNYRHQMPMSREEQVKIDREMTQRLDEVYRITDIYRGDIFNVPVEGGSRTFRLVDTRHEDRIENRFLSVFGILLTLLGLFGFVLEKKLFPRR</sequence>
<dbReference type="PANTHER" id="PTHR46797">
    <property type="entry name" value="HTH-TYPE TRANSCRIPTIONAL REGULATOR"/>
    <property type="match status" value="1"/>
</dbReference>
<dbReference type="GO" id="GO:0003700">
    <property type="term" value="F:DNA-binding transcription factor activity"/>
    <property type="evidence" value="ECO:0007669"/>
    <property type="project" value="TreeGrafter"/>
</dbReference>
<dbReference type="GO" id="GO:0003677">
    <property type="term" value="F:DNA binding"/>
    <property type="evidence" value="ECO:0007669"/>
    <property type="project" value="UniProtKB-KW"/>
</dbReference>
<dbReference type="Pfam" id="PF01381">
    <property type="entry name" value="HTH_3"/>
    <property type="match status" value="1"/>
</dbReference>
<gene>
    <name evidence="4" type="ORF">FLL45_12700</name>
</gene>
<evidence type="ECO:0000256" key="2">
    <source>
        <dbReference type="SAM" id="Phobius"/>
    </source>
</evidence>
<dbReference type="OrthoDB" id="6193561at2"/>
<keyword evidence="1" id="KW-0238">DNA-binding</keyword>
<dbReference type="PROSITE" id="PS50943">
    <property type="entry name" value="HTH_CROC1"/>
    <property type="match status" value="1"/>
</dbReference>
<comment type="caution">
    <text evidence="4">The sequence shown here is derived from an EMBL/GenBank/DDBJ whole genome shotgun (WGS) entry which is preliminary data.</text>
</comment>
<evidence type="ECO:0000313" key="5">
    <source>
        <dbReference type="Proteomes" id="UP000317839"/>
    </source>
</evidence>
<dbReference type="AlphaFoldDB" id="A0A545T922"/>
<evidence type="ECO:0000259" key="3">
    <source>
        <dbReference type="PROSITE" id="PS50943"/>
    </source>
</evidence>
<dbReference type="SUPFAM" id="SSF47413">
    <property type="entry name" value="lambda repressor-like DNA-binding domains"/>
    <property type="match status" value="1"/>
</dbReference>
<feature type="domain" description="HTH cro/C1-type" evidence="3">
    <location>
        <begin position="7"/>
        <end position="61"/>
    </location>
</feature>
<keyword evidence="2" id="KW-0472">Membrane</keyword>
<dbReference type="EMBL" id="VIKR01000003">
    <property type="protein sequence ID" value="TQV73723.1"/>
    <property type="molecule type" value="Genomic_DNA"/>
</dbReference>
<dbReference type="GO" id="GO:0005829">
    <property type="term" value="C:cytosol"/>
    <property type="evidence" value="ECO:0007669"/>
    <property type="project" value="TreeGrafter"/>
</dbReference>
<evidence type="ECO:0000256" key="1">
    <source>
        <dbReference type="ARBA" id="ARBA00023125"/>
    </source>
</evidence>
<dbReference type="InterPro" id="IPR010982">
    <property type="entry name" value="Lambda_DNA-bd_dom_sf"/>
</dbReference>
<dbReference type="InterPro" id="IPR050807">
    <property type="entry name" value="TransReg_Diox_bact_type"/>
</dbReference>
<name>A0A545T922_9GAMM</name>
<keyword evidence="2" id="KW-1133">Transmembrane helix</keyword>
<protein>
    <submittedName>
        <fullName evidence="4">Helix-turn-helix transcriptional regulator</fullName>
    </submittedName>
</protein>
<evidence type="ECO:0000313" key="4">
    <source>
        <dbReference type="EMBL" id="TQV73723.1"/>
    </source>
</evidence>
<dbReference type="Gene3D" id="1.10.260.40">
    <property type="entry name" value="lambda repressor-like DNA-binding domains"/>
    <property type="match status" value="1"/>
</dbReference>
<dbReference type="PANTHER" id="PTHR46797:SF1">
    <property type="entry name" value="METHYLPHOSPHONATE SYNTHASE"/>
    <property type="match status" value="1"/>
</dbReference>
<keyword evidence="2" id="KW-0812">Transmembrane</keyword>
<dbReference type="SMART" id="SM00530">
    <property type="entry name" value="HTH_XRE"/>
    <property type="match status" value="1"/>
</dbReference>
<dbReference type="InterPro" id="IPR001387">
    <property type="entry name" value="Cro/C1-type_HTH"/>
</dbReference>
<dbReference type="CDD" id="cd00093">
    <property type="entry name" value="HTH_XRE"/>
    <property type="match status" value="1"/>
</dbReference>
<dbReference type="RefSeq" id="WP_142942431.1">
    <property type="nucleotide sequence ID" value="NZ_VIKR01000003.1"/>
</dbReference>
<reference evidence="4 5" key="1">
    <citation type="submission" date="2019-06" db="EMBL/GenBank/DDBJ databases">
        <title>Draft genome of Aliikangiella marina GYP-15.</title>
        <authorList>
            <person name="Wang G."/>
        </authorList>
    </citation>
    <scope>NUCLEOTIDE SEQUENCE [LARGE SCALE GENOMIC DNA]</scope>
    <source>
        <strain evidence="4 5">GYP-15</strain>
    </source>
</reference>
<organism evidence="4 5">
    <name type="scientific">Aliikangiella marina</name>
    <dbReference type="NCBI Taxonomy" id="1712262"/>
    <lineage>
        <taxon>Bacteria</taxon>
        <taxon>Pseudomonadati</taxon>
        <taxon>Pseudomonadota</taxon>
        <taxon>Gammaproteobacteria</taxon>
        <taxon>Oceanospirillales</taxon>
        <taxon>Pleioneaceae</taxon>
        <taxon>Aliikangiella</taxon>
    </lineage>
</organism>
<keyword evidence="5" id="KW-1185">Reference proteome</keyword>
<accession>A0A545T922</accession>
<feature type="transmembrane region" description="Helical" evidence="2">
    <location>
        <begin position="210"/>
        <end position="228"/>
    </location>
</feature>
<proteinExistence type="predicted"/>
<dbReference type="Proteomes" id="UP000317839">
    <property type="component" value="Unassembled WGS sequence"/>
</dbReference>
<feature type="transmembrane region" description="Helical" evidence="2">
    <location>
        <begin position="98"/>
        <end position="122"/>
    </location>
</feature>